<keyword evidence="1" id="KW-0812">Transmembrane</keyword>
<comment type="caution">
    <text evidence="2">The sequence shown here is derived from an EMBL/GenBank/DDBJ whole genome shotgun (WGS) entry which is preliminary data.</text>
</comment>
<feature type="transmembrane region" description="Helical" evidence="1">
    <location>
        <begin position="131"/>
        <end position="154"/>
    </location>
</feature>
<dbReference type="AlphaFoldDB" id="A0A0L8V7I0"/>
<dbReference type="EMBL" id="LGIA01000163">
    <property type="protein sequence ID" value="KOH44406.1"/>
    <property type="molecule type" value="Genomic_DNA"/>
</dbReference>
<organism evidence="2 3">
    <name type="scientific">Sunxiuqinia dokdonensis</name>
    <dbReference type="NCBI Taxonomy" id="1409788"/>
    <lineage>
        <taxon>Bacteria</taxon>
        <taxon>Pseudomonadati</taxon>
        <taxon>Bacteroidota</taxon>
        <taxon>Bacteroidia</taxon>
        <taxon>Marinilabiliales</taxon>
        <taxon>Prolixibacteraceae</taxon>
        <taxon>Sunxiuqinia</taxon>
    </lineage>
</organism>
<sequence>MLPVIGGQGVGDGYRITHPIAIHIMLGQNTAVRIFFVRTQHGKFIVSCQHGVGLLNQSLLLQVGTHVCQTNTGNQFEFTIDIDTGVDLGMITVAFGVVHNASFIQVTQGDIVFCYRVATFNTQHIVGHHGWLINFVLPIGSVVVQVVVIVVRIIN</sequence>
<dbReference type="Proteomes" id="UP000036958">
    <property type="component" value="Unassembled WGS sequence"/>
</dbReference>
<evidence type="ECO:0000313" key="3">
    <source>
        <dbReference type="Proteomes" id="UP000036958"/>
    </source>
</evidence>
<keyword evidence="1" id="KW-1133">Transmembrane helix</keyword>
<protein>
    <submittedName>
        <fullName evidence="2">Uncharacterized protein</fullName>
    </submittedName>
</protein>
<keyword evidence="3" id="KW-1185">Reference proteome</keyword>
<reference evidence="3" key="1">
    <citation type="submission" date="2015-07" db="EMBL/GenBank/DDBJ databases">
        <title>Genome sequencing of Sunxiuqinia dokdonensis strain SK.</title>
        <authorList>
            <person name="Ahn S."/>
            <person name="Kim B.-C."/>
        </authorList>
    </citation>
    <scope>NUCLEOTIDE SEQUENCE [LARGE SCALE GENOMIC DNA]</scope>
    <source>
        <strain evidence="3">SK</strain>
    </source>
</reference>
<accession>A0A0L8V7I0</accession>
<evidence type="ECO:0000313" key="2">
    <source>
        <dbReference type="EMBL" id="KOH44406.1"/>
    </source>
</evidence>
<name>A0A0L8V7I0_9BACT</name>
<proteinExistence type="predicted"/>
<keyword evidence="1" id="KW-0472">Membrane</keyword>
<gene>
    <name evidence="2" type="ORF">NC99_27850</name>
</gene>
<evidence type="ECO:0000256" key="1">
    <source>
        <dbReference type="SAM" id="Phobius"/>
    </source>
</evidence>